<dbReference type="EMBL" id="SAYE01000009">
    <property type="protein sequence ID" value="TXJ51202.1"/>
    <property type="molecule type" value="Genomic_DNA"/>
</dbReference>
<dbReference type="AlphaFoldDB" id="A0A5C8FNM4"/>
<proteinExistence type="predicted"/>
<comment type="caution">
    <text evidence="1">The sequence shown here is derived from an EMBL/GenBank/DDBJ whole genome shotgun (WGS) entry which is preliminary data.</text>
</comment>
<name>A0A5C8FNM4_9SPIR</name>
<accession>A0A5C8FNM4</accession>
<evidence type="ECO:0000313" key="2">
    <source>
        <dbReference type="Proteomes" id="UP000322307"/>
    </source>
</evidence>
<sequence>MIIYESMIKNLKLIPNGISAKLLLRHSIRPETSRTDTSFSLGLTREGEELAKWLGRYLGGHLDKDFKVDINKVKTSKSPRCMDTSKMILEGYGKNIPIQEEKILHSMWIKDEVKWQKLFEYYNNDIKILLQKMLNKEDLDGVYPINLSIAKMLQVMDFFDTTNIQCNEDSLYMLDIFTTHDSLIMLLLLYLLNKNILEMTWMYMLEGCILWFENSILCIAWRGDIYHIELEYSILREIVL</sequence>
<dbReference type="Proteomes" id="UP000322307">
    <property type="component" value="Unassembled WGS sequence"/>
</dbReference>
<dbReference type="Gene3D" id="3.40.50.1240">
    <property type="entry name" value="Phosphoglycerate mutase-like"/>
    <property type="match status" value="1"/>
</dbReference>
<protein>
    <submittedName>
        <fullName evidence="1">Histidine phosphatase family protein</fullName>
    </submittedName>
</protein>
<gene>
    <name evidence="1" type="ORF">EPJ84_04860</name>
</gene>
<dbReference type="RefSeq" id="WP_147717840.1">
    <property type="nucleotide sequence ID" value="NZ_SAYE01000009.1"/>
</dbReference>
<dbReference type="SUPFAM" id="SSF53254">
    <property type="entry name" value="Phosphoglycerate mutase-like"/>
    <property type="match status" value="1"/>
</dbReference>
<reference evidence="1 2" key="1">
    <citation type="journal article" date="1992" name="Lakartidningen">
        <title>[Penicillin V and not amoxicillin is the first choice preparation in acute otitis].</title>
        <authorList>
            <person name="Kamme C."/>
            <person name="Lundgren K."/>
            <person name="Prellner K."/>
        </authorList>
    </citation>
    <scope>NUCLEOTIDE SEQUENCE [LARGE SCALE GENOMIC DNA]</scope>
    <source>
        <strain evidence="1 2">PC3939II</strain>
    </source>
</reference>
<organism evidence="1 2">
    <name type="scientific">Brachyspira aalborgi</name>
    <dbReference type="NCBI Taxonomy" id="29522"/>
    <lineage>
        <taxon>Bacteria</taxon>
        <taxon>Pseudomonadati</taxon>
        <taxon>Spirochaetota</taxon>
        <taxon>Spirochaetia</taxon>
        <taxon>Brachyspirales</taxon>
        <taxon>Brachyspiraceae</taxon>
        <taxon>Brachyspira</taxon>
    </lineage>
</organism>
<dbReference type="InterPro" id="IPR029033">
    <property type="entry name" value="His_PPase_superfam"/>
</dbReference>
<evidence type="ECO:0000313" key="1">
    <source>
        <dbReference type="EMBL" id="TXJ51202.1"/>
    </source>
</evidence>